<evidence type="ECO:0000313" key="8">
    <source>
        <dbReference type="EMBL" id="KRT85763.1"/>
    </source>
</evidence>
<feature type="non-terminal residue" evidence="8">
    <location>
        <position position="199"/>
    </location>
</feature>
<dbReference type="UniPathway" id="UPA00193"/>
<organism evidence="8 9">
    <name type="scientific">Oryctes borbonicus</name>
    <dbReference type="NCBI Taxonomy" id="1629725"/>
    <lineage>
        <taxon>Eukaryota</taxon>
        <taxon>Metazoa</taxon>
        <taxon>Ecdysozoa</taxon>
        <taxon>Arthropoda</taxon>
        <taxon>Hexapoda</taxon>
        <taxon>Insecta</taxon>
        <taxon>Pterygota</taxon>
        <taxon>Neoptera</taxon>
        <taxon>Endopterygota</taxon>
        <taxon>Coleoptera</taxon>
        <taxon>Polyphaga</taxon>
        <taxon>Scarabaeiformia</taxon>
        <taxon>Scarabaeidae</taxon>
        <taxon>Dynastinae</taxon>
        <taxon>Oryctes</taxon>
    </lineage>
</organism>
<evidence type="ECO:0000256" key="5">
    <source>
        <dbReference type="ARBA" id="ARBA00022827"/>
    </source>
</evidence>
<dbReference type="GO" id="GO:0005829">
    <property type="term" value="C:cytosol"/>
    <property type="evidence" value="ECO:0007669"/>
    <property type="project" value="TreeGrafter"/>
</dbReference>
<dbReference type="GO" id="GO:0009086">
    <property type="term" value="P:methionine biosynthetic process"/>
    <property type="evidence" value="ECO:0007669"/>
    <property type="project" value="TreeGrafter"/>
</dbReference>
<dbReference type="PANTHER" id="PTHR45754">
    <property type="entry name" value="METHYLENETETRAHYDROFOLATE REDUCTASE"/>
    <property type="match status" value="1"/>
</dbReference>
<dbReference type="GO" id="GO:0035999">
    <property type="term" value="P:tetrahydrofolate interconversion"/>
    <property type="evidence" value="ECO:0007669"/>
    <property type="project" value="UniProtKB-UniPathway"/>
</dbReference>
<keyword evidence="5" id="KW-0274">FAD</keyword>
<feature type="non-terminal residue" evidence="8">
    <location>
        <position position="1"/>
    </location>
</feature>
<dbReference type="GO" id="GO:0071949">
    <property type="term" value="F:FAD binding"/>
    <property type="evidence" value="ECO:0007669"/>
    <property type="project" value="TreeGrafter"/>
</dbReference>
<evidence type="ECO:0000256" key="1">
    <source>
        <dbReference type="ARBA" id="ARBA00001974"/>
    </source>
</evidence>
<evidence type="ECO:0000256" key="6">
    <source>
        <dbReference type="ARBA" id="ARBA00023002"/>
    </source>
</evidence>
<sequence length="199" mass="22787">FEALYCYDKGTVVEKDDSKCDFPYGLEFLQFLKAEFGDDFSFGTSGYPIGHPTSEDPIKDIGYLKKKVDAGADFVLCQGVFDLQTFKDFYKRCREQHNIDVPIIPAVYAINSYAVLKNLMNFCKVVPPNYLASMERYQNDEEKITNYSIKYVSDLITALLKDTEISIPGVHVSCFNNLTLVRQVFEKLDFADLKVCQRE</sequence>
<dbReference type="InterPro" id="IPR029041">
    <property type="entry name" value="FAD-linked_oxidoreductase-like"/>
</dbReference>
<comment type="similarity">
    <text evidence="3">Belongs to the methylenetetrahydrofolate reductase family.</text>
</comment>
<reference evidence="8 9" key="1">
    <citation type="submission" date="2015-09" db="EMBL/GenBank/DDBJ databases">
        <title>Draft genome of the scarab beetle Oryctes borbonicus.</title>
        <authorList>
            <person name="Meyer J.M."/>
            <person name="Markov G.V."/>
            <person name="Baskaran P."/>
            <person name="Herrmann M."/>
            <person name="Sommer R.J."/>
            <person name="Roedelsperger C."/>
        </authorList>
    </citation>
    <scope>NUCLEOTIDE SEQUENCE [LARGE SCALE GENOMIC DNA]</scope>
    <source>
        <strain evidence="8">OB123</strain>
        <tissue evidence="8">Whole animal</tissue>
    </source>
</reference>
<dbReference type="AlphaFoldDB" id="A0A0T6BEK1"/>
<dbReference type="SUPFAM" id="SSF51730">
    <property type="entry name" value="FAD-linked oxidoreductase"/>
    <property type="match status" value="1"/>
</dbReference>
<evidence type="ECO:0000256" key="7">
    <source>
        <dbReference type="RuleBase" id="RU004254"/>
    </source>
</evidence>
<proteinExistence type="inferred from homology"/>
<comment type="cofactor">
    <cofactor evidence="1">
        <name>FAD</name>
        <dbReference type="ChEBI" id="CHEBI:57692"/>
    </cofactor>
</comment>
<protein>
    <submittedName>
        <fullName evidence="8">Uncharacterized protein</fullName>
    </submittedName>
</protein>
<accession>A0A0T6BEK1</accession>
<evidence type="ECO:0000256" key="2">
    <source>
        <dbReference type="ARBA" id="ARBA00004777"/>
    </source>
</evidence>
<dbReference type="OrthoDB" id="16284at2759"/>
<dbReference type="EMBL" id="LJIG01001177">
    <property type="protein sequence ID" value="KRT85763.1"/>
    <property type="molecule type" value="Genomic_DNA"/>
</dbReference>
<dbReference type="GO" id="GO:0004489">
    <property type="term" value="F:methylenetetrahydrofolate reductase [NAD(P)H] activity"/>
    <property type="evidence" value="ECO:0007669"/>
    <property type="project" value="InterPro"/>
</dbReference>
<comment type="pathway">
    <text evidence="2 7">One-carbon metabolism; tetrahydrofolate interconversion.</text>
</comment>
<keyword evidence="6" id="KW-0560">Oxidoreductase</keyword>
<dbReference type="Pfam" id="PF02219">
    <property type="entry name" value="MTHFR"/>
    <property type="match status" value="1"/>
</dbReference>
<evidence type="ECO:0000313" key="9">
    <source>
        <dbReference type="Proteomes" id="UP000051574"/>
    </source>
</evidence>
<dbReference type="Proteomes" id="UP000051574">
    <property type="component" value="Unassembled WGS sequence"/>
</dbReference>
<dbReference type="Gene3D" id="3.20.20.220">
    <property type="match status" value="1"/>
</dbReference>
<evidence type="ECO:0000256" key="4">
    <source>
        <dbReference type="ARBA" id="ARBA00022630"/>
    </source>
</evidence>
<dbReference type="PANTHER" id="PTHR45754:SF3">
    <property type="entry name" value="METHYLENETETRAHYDROFOLATE REDUCTASE (NADPH)"/>
    <property type="match status" value="1"/>
</dbReference>
<name>A0A0T6BEK1_9SCAR</name>
<evidence type="ECO:0000256" key="3">
    <source>
        <dbReference type="ARBA" id="ARBA00006743"/>
    </source>
</evidence>
<dbReference type="InterPro" id="IPR003171">
    <property type="entry name" value="Mehydrof_redctse-like"/>
</dbReference>
<keyword evidence="4" id="KW-0285">Flavoprotein</keyword>
<keyword evidence="9" id="KW-1185">Reference proteome</keyword>
<gene>
    <name evidence="8" type="ORF">AMK59_1773</name>
</gene>
<comment type="caution">
    <text evidence="8">The sequence shown here is derived from an EMBL/GenBank/DDBJ whole genome shotgun (WGS) entry which is preliminary data.</text>
</comment>